<dbReference type="InterPro" id="IPR005225">
    <property type="entry name" value="Small_GTP-bd"/>
</dbReference>
<dbReference type="Proteomes" id="UP000186806">
    <property type="component" value="Unassembled WGS sequence"/>
</dbReference>
<keyword evidence="3 11" id="KW-0963">Cytoplasm</keyword>
<dbReference type="SUPFAM" id="SSF52540">
    <property type="entry name" value="P-loop containing nucleoside triphosphate hydrolases"/>
    <property type="match status" value="1"/>
</dbReference>
<feature type="domain" description="TrmE-type G" evidence="13">
    <location>
        <begin position="220"/>
        <end position="381"/>
    </location>
</feature>
<dbReference type="GO" id="GO:0005525">
    <property type="term" value="F:GTP binding"/>
    <property type="evidence" value="ECO:0007669"/>
    <property type="project" value="UniProtKB-UniRule"/>
</dbReference>
<evidence type="ECO:0000256" key="1">
    <source>
        <dbReference type="ARBA" id="ARBA00004496"/>
    </source>
</evidence>
<feature type="binding site" evidence="11">
    <location>
        <position position="230"/>
    </location>
    <ligand>
        <name>K(+)</name>
        <dbReference type="ChEBI" id="CHEBI:29103"/>
    </ligand>
</feature>
<evidence type="ECO:0000256" key="3">
    <source>
        <dbReference type="ARBA" id="ARBA00022490"/>
    </source>
</evidence>
<protein>
    <recommendedName>
        <fullName evidence="11">tRNA modification GTPase MnmE</fullName>
        <ecNumber evidence="11">3.6.-.-</ecNumber>
    </recommendedName>
</protein>
<evidence type="ECO:0000259" key="13">
    <source>
        <dbReference type="PROSITE" id="PS51709"/>
    </source>
</evidence>
<comment type="similarity">
    <text evidence="2 11 12">Belongs to the TRAFAC class TrmE-Era-EngA-EngB-Septin-like GTPase superfamily. TrmE GTPase family.</text>
</comment>
<feature type="binding site" evidence="11">
    <location>
        <position position="255"/>
    </location>
    <ligand>
        <name>Mg(2+)</name>
        <dbReference type="ChEBI" id="CHEBI:18420"/>
    </ligand>
</feature>
<dbReference type="GO" id="GO:0046872">
    <property type="term" value="F:metal ion binding"/>
    <property type="evidence" value="ECO:0007669"/>
    <property type="project" value="UniProtKB-KW"/>
</dbReference>
<evidence type="ECO:0000256" key="5">
    <source>
        <dbReference type="ARBA" id="ARBA00022723"/>
    </source>
</evidence>
<name>A0A1Q8TFA5_9GAMM</name>
<dbReference type="InterPro" id="IPR027368">
    <property type="entry name" value="MnmE_dom2"/>
</dbReference>
<dbReference type="FunFam" id="3.30.1360.120:FF:000001">
    <property type="entry name" value="tRNA modification GTPase MnmE"/>
    <property type="match status" value="1"/>
</dbReference>
<dbReference type="EMBL" id="MSDQ01000007">
    <property type="protein sequence ID" value="OLO12308.1"/>
    <property type="molecule type" value="Genomic_DNA"/>
</dbReference>
<feature type="binding site" evidence="11">
    <location>
        <position position="254"/>
    </location>
    <ligand>
        <name>K(+)</name>
        <dbReference type="ChEBI" id="CHEBI:29103"/>
    </ligand>
</feature>
<evidence type="ECO:0000256" key="2">
    <source>
        <dbReference type="ARBA" id="ARBA00011043"/>
    </source>
</evidence>
<dbReference type="PANTHER" id="PTHR42714">
    <property type="entry name" value="TRNA MODIFICATION GTPASE GTPBP3"/>
    <property type="match status" value="1"/>
</dbReference>
<feature type="binding site" evidence="11">
    <location>
        <begin position="230"/>
        <end position="235"/>
    </location>
    <ligand>
        <name>GTP</name>
        <dbReference type="ChEBI" id="CHEBI:37565"/>
    </ligand>
</feature>
<feature type="binding site" evidence="11">
    <location>
        <begin position="249"/>
        <end position="255"/>
    </location>
    <ligand>
        <name>GTP</name>
        <dbReference type="ChEBI" id="CHEBI:37565"/>
    </ligand>
</feature>
<reference evidence="14 15" key="1">
    <citation type="submission" date="2016-12" db="EMBL/GenBank/DDBJ databases">
        <title>Draft genome sequences of strains Salinicola socius SMB35, Salinicola sp. MH3R3-1 and Chromohalobacter sp. SMB17 from the Verkhnekamsk potash mining region of Russia.</title>
        <authorList>
            <person name="Mavrodi D.V."/>
            <person name="Olsson B.E."/>
            <person name="Korsakova E.S."/>
            <person name="Pyankova A."/>
            <person name="Mavrodi O.V."/>
            <person name="Plotnikova E.G."/>
        </authorList>
    </citation>
    <scope>NUCLEOTIDE SEQUENCE [LARGE SCALE GENOMIC DNA]</scope>
    <source>
        <strain evidence="14 15">SMB17</strain>
    </source>
</reference>
<dbReference type="HAMAP" id="MF_00379">
    <property type="entry name" value="GTPase_MnmE"/>
    <property type="match status" value="1"/>
</dbReference>
<evidence type="ECO:0000256" key="4">
    <source>
        <dbReference type="ARBA" id="ARBA00022694"/>
    </source>
</evidence>
<comment type="function">
    <text evidence="11">Exhibits a very high intrinsic GTPase hydrolysis rate. Involved in the addition of a carboxymethylaminomethyl (cmnm) group at the wobble position (U34) of certain tRNAs, forming tRNA-cmnm(5)s(2)U34.</text>
</comment>
<feature type="binding site" evidence="11">
    <location>
        <position position="251"/>
    </location>
    <ligand>
        <name>K(+)</name>
        <dbReference type="ChEBI" id="CHEBI:29103"/>
    </ligand>
</feature>
<dbReference type="SUPFAM" id="SSF116878">
    <property type="entry name" value="TrmE connector domain"/>
    <property type="match status" value="1"/>
</dbReference>
<feature type="binding site" evidence="11">
    <location>
        <position position="85"/>
    </location>
    <ligand>
        <name>(6S)-5-formyl-5,6,7,8-tetrahydrofolate</name>
        <dbReference type="ChEBI" id="CHEBI:57457"/>
    </ligand>
</feature>
<dbReference type="NCBIfam" id="TIGR00231">
    <property type="entry name" value="small_GTP"/>
    <property type="match status" value="1"/>
</dbReference>
<organism evidence="14 15">
    <name type="scientific">Chromohalobacter japonicus</name>
    <dbReference type="NCBI Taxonomy" id="223900"/>
    <lineage>
        <taxon>Bacteria</taxon>
        <taxon>Pseudomonadati</taxon>
        <taxon>Pseudomonadota</taxon>
        <taxon>Gammaproteobacteria</taxon>
        <taxon>Oceanospirillales</taxon>
        <taxon>Halomonadaceae</taxon>
        <taxon>Chromohalobacter</taxon>
    </lineage>
</organism>
<keyword evidence="9 11" id="KW-0630">Potassium</keyword>
<evidence type="ECO:0000256" key="11">
    <source>
        <dbReference type="HAMAP-Rule" id="MF_00379"/>
    </source>
</evidence>
<evidence type="ECO:0000256" key="10">
    <source>
        <dbReference type="ARBA" id="ARBA00023134"/>
    </source>
</evidence>
<comment type="cofactor">
    <cofactor evidence="11">
        <name>K(+)</name>
        <dbReference type="ChEBI" id="CHEBI:29103"/>
    </cofactor>
    <text evidence="11">Binds 1 potassium ion per subunit.</text>
</comment>
<sequence length="458" mass="49209">MTATPLYRQDTIAAIATPPGRGGVGIVRISGPASRTLAEGILGHCPAARHAYYGPFHNANGDVIDEGIAIFFPGPHSFTGEDVLELQGHGGPVIMDLLLERCVTLGARLARPGEFSERAFLNDKLDLAQAEAIADLIDASSRAAAENALRSLQGEFSTRVAALVDKLIELRMFVEAAIDFPEEEIDFLADGKVATMLDEVHLTLGEVRAAAGQGALMREGMNVVIAGRPNAGKSSLLNALTERDSAIVTDIEGTTRDVLREYIHLDGMPLHIIDTAGLRDTPDAIEKIGVARAWEEIEKADRVLLLVDAATTTQTDPMQLWPEFVARLPYPERLTLVRNKIDESGEDAVSDLSTTPPLVRMSAITGVGVDNLKEHLKTVMGFDATTEGRFSARRRHLDALDRAGQALDNGIAQLQGHGAGELLAEDLREAQHALAEITGEFTADDLLGEIFGSFCIGK</sequence>
<dbReference type="PANTHER" id="PTHR42714:SF2">
    <property type="entry name" value="TRNA MODIFICATION GTPASE GTPBP3, MITOCHONDRIAL"/>
    <property type="match status" value="1"/>
</dbReference>
<dbReference type="GO" id="GO:0030488">
    <property type="term" value="P:tRNA methylation"/>
    <property type="evidence" value="ECO:0007669"/>
    <property type="project" value="TreeGrafter"/>
</dbReference>
<keyword evidence="6 11" id="KW-0547">Nucleotide-binding</keyword>
<dbReference type="Pfam" id="PF10396">
    <property type="entry name" value="TrmE_N"/>
    <property type="match status" value="1"/>
</dbReference>
<evidence type="ECO:0000313" key="15">
    <source>
        <dbReference type="Proteomes" id="UP000186806"/>
    </source>
</evidence>
<keyword evidence="4 11" id="KW-0819">tRNA processing</keyword>
<gene>
    <name evidence="11" type="primary">mnmE</name>
    <name evidence="11" type="synonym">trmE</name>
    <name evidence="14" type="ORF">BTW10_05255</name>
</gene>
<comment type="subunit">
    <text evidence="11">Homodimer. Heterotetramer of two MnmE and two MnmG subunits.</text>
</comment>
<evidence type="ECO:0000256" key="9">
    <source>
        <dbReference type="ARBA" id="ARBA00022958"/>
    </source>
</evidence>
<dbReference type="InterPro" id="IPR027417">
    <property type="entry name" value="P-loop_NTPase"/>
</dbReference>
<keyword evidence="10 11" id="KW-0342">GTP-binding</keyword>
<dbReference type="AlphaFoldDB" id="A0A1Q8TFA5"/>
<dbReference type="InterPro" id="IPR027266">
    <property type="entry name" value="TrmE/GcvT-like"/>
</dbReference>
<dbReference type="Pfam" id="PF01926">
    <property type="entry name" value="MMR_HSR1"/>
    <property type="match status" value="1"/>
</dbReference>
<feature type="binding site" evidence="11">
    <location>
        <position position="124"/>
    </location>
    <ligand>
        <name>(6S)-5-formyl-5,6,7,8-tetrahydrofolate</name>
        <dbReference type="ChEBI" id="CHEBI:57457"/>
    </ligand>
</feature>
<dbReference type="InterPro" id="IPR031168">
    <property type="entry name" value="G_TrmE"/>
</dbReference>
<dbReference type="FunFam" id="3.40.50.300:FF:000249">
    <property type="entry name" value="tRNA modification GTPase MnmE"/>
    <property type="match status" value="1"/>
</dbReference>
<dbReference type="Gene3D" id="3.40.50.300">
    <property type="entry name" value="P-loop containing nucleotide triphosphate hydrolases"/>
    <property type="match status" value="1"/>
</dbReference>
<dbReference type="GO" id="GO:0005829">
    <property type="term" value="C:cytosol"/>
    <property type="evidence" value="ECO:0007669"/>
    <property type="project" value="TreeGrafter"/>
</dbReference>
<feature type="binding site" evidence="11">
    <location>
        <position position="28"/>
    </location>
    <ligand>
        <name>(6S)-5-formyl-5,6,7,8-tetrahydrofolate</name>
        <dbReference type="ChEBI" id="CHEBI:57457"/>
    </ligand>
</feature>
<feature type="binding site" evidence="11">
    <location>
        <position position="234"/>
    </location>
    <ligand>
        <name>Mg(2+)</name>
        <dbReference type="ChEBI" id="CHEBI:18420"/>
    </ligand>
</feature>
<dbReference type="PROSITE" id="PS51709">
    <property type="entry name" value="G_TRME"/>
    <property type="match status" value="1"/>
</dbReference>
<evidence type="ECO:0000256" key="12">
    <source>
        <dbReference type="RuleBase" id="RU003313"/>
    </source>
</evidence>
<feature type="binding site" evidence="11">
    <location>
        <position position="249"/>
    </location>
    <ligand>
        <name>K(+)</name>
        <dbReference type="ChEBI" id="CHEBI:29103"/>
    </ligand>
</feature>
<comment type="caution">
    <text evidence="11">Lacks conserved residue(s) required for the propagation of feature annotation.</text>
</comment>
<dbReference type="EC" id="3.6.-.-" evidence="11"/>
<evidence type="ECO:0000313" key="14">
    <source>
        <dbReference type="EMBL" id="OLO12308.1"/>
    </source>
</evidence>
<keyword evidence="5 11" id="KW-0479">Metal-binding</keyword>
<dbReference type="Gene3D" id="1.20.120.430">
    <property type="entry name" value="tRNA modification GTPase MnmE domain 2"/>
    <property type="match status" value="1"/>
</dbReference>
<dbReference type="InterPro" id="IPR004520">
    <property type="entry name" value="GTPase_MnmE"/>
</dbReference>
<comment type="caution">
    <text evidence="14">The sequence shown here is derived from an EMBL/GenBank/DDBJ whole genome shotgun (WGS) entry which is preliminary data.</text>
</comment>
<dbReference type="Pfam" id="PF12631">
    <property type="entry name" value="MnmE_helical"/>
    <property type="match status" value="1"/>
</dbReference>
<keyword evidence="15" id="KW-1185">Reference proteome</keyword>
<dbReference type="RefSeq" id="WP_075368505.1">
    <property type="nucleotide sequence ID" value="NZ_MSDQ01000007.1"/>
</dbReference>
<dbReference type="NCBIfam" id="NF003661">
    <property type="entry name" value="PRK05291.1-3"/>
    <property type="match status" value="1"/>
</dbReference>
<dbReference type="InterPro" id="IPR006073">
    <property type="entry name" value="GTP-bd"/>
</dbReference>
<dbReference type="InterPro" id="IPR025867">
    <property type="entry name" value="MnmE_helical"/>
</dbReference>
<feature type="binding site" evidence="11">
    <location>
        <position position="458"/>
    </location>
    <ligand>
        <name>(6S)-5-formyl-5,6,7,8-tetrahydrofolate</name>
        <dbReference type="ChEBI" id="CHEBI:57457"/>
    </ligand>
</feature>
<dbReference type="InterPro" id="IPR018948">
    <property type="entry name" value="GTP-bd_TrmE_N"/>
</dbReference>
<keyword evidence="8 11" id="KW-0460">Magnesium</keyword>
<evidence type="ECO:0000256" key="6">
    <source>
        <dbReference type="ARBA" id="ARBA00022741"/>
    </source>
</evidence>
<dbReference type="GO" id="GO:0002098">
    <property type="term" value="P:tRNA wobble uridine modification"/>
    <property type="evidence" value="ECO:0007669"/>
    <property type="project" value="TreeGrafter"/>
</dbReference>
<evidence type="ECO:0000256" key="8">
    <source>
        <dbReference type="ARBA" id="ARBA00022842"/>
    </source>
</evidence>
<feature type="binding site" evidence="11">
    <location>
        <begin position="274"/>
        <end position="277"/>
    </location>
    <ligand>
        <name>GTP</name>
        <dbReference type="ChEBI" id="CHEBI:37565"/>
    </ligand>
</feature>
<evidence type="ECO:0000256" key="7">
    <source>
        <dbReference type="ARBA" id="ARBA00022801"/>
    </source>
</evidence>
<proteinExistence type="inferred from homology"/>
<dbReference type="STRING" id="223900.GCA_000821045_00603"/>
<dbReference type="CDD" id="cd04164">
    <property type="entry name" value="trmE"/>
    <property type="match status" value="1"/>
</dbReference>
<comment type="subcellular location">
    <subcellularLocation>
        <location evidence="1 11">Cytoplasm</location>
    </subcellularLocation>
</comment>
<dbReference type="CDD" id="cd14858">
    <property type="entry name" value="TrmE_N"/>
    <property type="match status" value="1"/>
</dbReference>
<dbReference type="NCBIfam" id="TIGR00450">
    <property type="entry name" value="mnmE_trmE_thdF"/>
    <property type="match status" value="1"/>
</dbReference>
<dbReference type="GO" id="GO:0003924">
    <property type="term" value="F:GTPase activity"/>
    <property type="evidence" value="ECO:0007669"/>
    <property type="project" value="UniProtKB-UniRule"/>
</dbReference>
<accession>A0A1Q8TFA5</accession>
<keyword evidence="7 11" id="KW-0378">Hydrolase</keyword>
<dbReference type="Gene3D" id="3.30.1360.120">
    <property type="entry name" value="Probable tRNA modification gtpase trme, domain 1"/>
    <property type="match status" value="1"/>
</dbReference>